<dbReference type="PANTHER" id="PTHR34613">
    <property type="entry name" value="SLL0800 PROTEIN"/>
    <property type="match status" value="1"/>
</dbReference>
<dbReference type="RefSeq" id="WP_190839087.1">
    <property type="nucleotide sequence ID" value="NZ_CAWPPI010000134.1"/>
</dbReference>
<sequence length="263" mass="29875">MFDNVCKFLAEHFSTDFATWLLGEPITLTELSPQELSLEPIRADALILLQSDKTILHLEFQTEPDPKIPFRMADYRLRAYRRFPQKEMHQVVIYLQKTKSELVHQNTFTLTRTRHEFDLIRLWEQPTEVFLRTPGLLPFAVLSNTENPESILDSVAREINGITESGVQSNVAASTAILAGLILKKDLIKRVLRSDIMRESVIYKEILQEGWDGGKAEGKAEGRAEALQEVAMNLISTGMPREQVSIVTGLSMEQLQALQAPRE</sequence>
<name>A0A8J7CBY5_9CYAN</name>
<accession>A0A8J7CBY5</accession>
<gene>
    <name evidence="1" type="ORF">ICL16_44320</name>
</gene>
<dbReference type="NCBIfam" id="TIGR01784">
    <property type="entry name" value="T_den_put_tspse"/>
    <property type="match status" value="1"/>
</dbReference>
<dbReference type="InterPro" id="IPR010106">
    <property type="entry name" value="RpnA"/>
</dbReference>
<proteinExistence type="predicted"/>
<keyword evidence="2" id="KW-1185">Reference proteome</keyword>
<protein>
    <submittedName>
        <fullName evidence="1">Rpn family recombination-promoting nuclease/putative transposase</fullName>
    </submittedName>
</protein>
<dbReference type="AlphaFoldDB" id="A0A8J7CBY5"/>
<dbReference type="PANTHER" id="PTHR34613:SF1">
    <property type="entry name" value="SLL6017 PROTEIN"/>
    <property type="match status" value="1"/>
</dbReference>
<evidence type="ECO:0000313" key="2">
    <source>
        <dbReference type="Proteomes" id="UP000629098"/>
    </source>
</evidence>
<dbReference type="EMBL" id="JACXAE010000134">
    <property type="protein sequence ID" value="MBD2778891.1"/>
    <property type="molecule type" value="Genomic_DNA"/>
</dbReference>
<dbReference type="Proteomes" id="UP000629098">
    <property type="component" value="Unassembled WGS sequence"/>
</dbReference>
<comment type="caution">
    <text evidence="1">The sequence shown here is derived from an EMBL/GenBank/DDBJ whole genome shotgun (WGS) entry which is preliminary data.</text>
</comment>
<evidence type="ECO:0000313" key="1">
    <source>
        <dbReference type="EMBL" id="MBD2778891.1"/>
    </source>
</evidence>
<organism evidence="1 2">
    <name type="scientific">Iningainema tapete BLCC-T55</name>
    <dbReference type="NCBI Taxonomy" id="2748662"/>
    <lineage>
        <taxon>Bacteria</taxon>
        <taxon>Bacillati</taxon>
        <taxon>Cyanobacteriota</taxon>
        <taxon>Cyanophyceae</taxon>
        <taxon>Nostocales</taxon>
        <taxon>Scytonemataceae</taxon>
        <taxon>Iningainema tapete</taxon>
    </lineage>
</organism>
<reference evidence="1" key="1">
    <citation type="submission" date="2020-09" db="EMBL/GenBank/DDBJ databases">
        <title>Iningainema tapete sp. nov. (Scytonemataceae, Cyanobacteria) from greenhouses in central Florida (USA) produces two types of nodularin with biosynthetic potential for microcystin-LR and anabaenopeptins.</title>
        <authorList>
            <person name="Berthold D.E."/>
            <person name="Lefler F.W."/>
            <person name="Huang I.-S."/>
            <person name="Abdulla H."/>
            <person name="Zimba P.V."/>
            <person name="Laughinghouse H.D. IV."/>
        </authorList>
    </citation>
    <scope>NUCLEOTIDE SEQUENCE</scope>
    <source>
        <strain evidence="1">BLCCT55</strain>
    </source>
</reference>